<dbReference type="SUPFAM" id="SSF56003">
    <property type="entry name" value="Molybdenum cofactor-binding domain"/>
    <property type="match status" value="1"/>
</dbReference>
<dbReference type="InterPro" id="IPR036856">
    <property type="entry name" value="Ald_Oxase/Xan_DH_a/b_sf"/>
</dbReference>
<dbReference type="GO" id="GO:0005506">
    <property type="term" value="F:iron ion binding"/>
    <property type="evidence" value="ECO:0007669"/>
    <property type="project" value="InterPro"/>
</dbReference>
<dbReference type="InterPro" id="IPR000674">
    <property type="entry name" value="Ald_Oxase/Xan_DH_a/b"/>
</dbReference>
<dbReference type="PANTHER" id="PTHR11908">
    <property type="entry name" value="XANTHINE DEHYDROGENASE"/>
    <property type="match status" value="1"/>
</dbReference>
<dbReference type="RefSeq" id="WP_238193635.1">
    <property type="nucleotide sequence ID" value="NZ_BPQJ01000074.1"/>
</dbReference>
<dbReference type="Gene3D" id="3.30.365.10">
    <property type="entry name" value="Aldehyde oxidase/xanthine dehydrogenase, molybdopterin binding domain"/>
    <property type="match status" value="4"/>
</dbReference>
<reference evidence="5" key="1">
    <citation type="journal article" date="2016" name="Front. Microbiol.">
        <title>Genome Sequence of the Piezophilic, Mesophilic Sulfate-Reducing Bacterium Desulfovibrio indicus J2T.</title>
        <authorList>
            <person name="Cao J."/>
            <person name="Maignien L."/>
            <person name="Shao Z."/>
            <person name="Alain K."/>
            <person name="Jebbar M."/>
        </authorList>
    </citation>
    <scope>NUCLEOTIDE SEQUENCE</scope>
    <source>
        <strain evidence="5">JCM 32048</strain>
    </source>
</reference>
<name>A0AA37M8X8_9HYPH</name>
<dbReference type="InterPro" id="IPR037165">
    <property type="entry name" value="AldOxase/xan_DH_Mopterin-bd_sf"/>
</dbReference>
<dbReference type="Pfam" id="PF20256">
    <property type="entry name" value="MoCoBD_2"/>
    <property type="match status" value="1"/>
</dbReference>
<evidence type="ECO:0000256" key="1">
    <source>
        <dbReference type="ARBA" id="ARBA00022505"/>
    </source>
</evidence>
<dbReference type="Proteomes" id="UP001055286">
    <property type="component" value="Unassembled WGS sequence"/>
</dbReference>
<dbReference type="PANTHER" id="PTHR11908:SF132">
    <property type="entry name" value="ALDEHYDE OXIDASE 1-RELATED"/>
    <property type="match status" value="1"/>
</dbReference>
<dbReference type="InterPro" id="IPR016208">
    <property type="entry name" value="Ald_Oxase/xanthine_DH-like"/>
</dbReference>
<evidence type="ECO:0000313" key="5">
    <source>
        <dbReference type="EMBL" id="GJD66682.1"/>
    </source>
</evidence>
<dbReference type="InterPro" id="IPR008274">
    <property type="entry name" value="AldOxase/xan_DH_MoCoBD1"/>
</dbReference>
<feature type="region of interest" description="Disordered" evidence="3">
    <location>
        <begin position="70"/>
        <end position="94"/>
    </location>
</feature>
<dbReference type="SUPFAM" id="SSF54665">
    <property type="entry name" value="CO dehydrogenase molybdoprotein N-domain-like"/>
    <property type="match status" value="1"/>
</dbReference>
<dbReference type="Gene3D" id="3.90.1170.50">
    <property type="entry name" value="Aldehyde oxidase/xanthine dehydrogenase, a/b hammerhead"/>
    <property type="match status" value="1"/>
</dbReference>
<dbReference type="GO" id="GO:0016491">
    <property type="term" value="F:oxidoreductase activity"/>
    <property type="evidence" value="ECO:0007669"/>
    <property type="project" value="UniProtKB-KW"/>
</dbReference>
<dbReference type="AlphaFoldDB" id="A0AA37M8X8"/>
<keyword evidence="2" id="KW-0560">Oxidoreductase</keyword>
<keyword evidence="6" id="KW-1185">Reference proteome</keyword>
<comment type="caution">
    <text evidence="5">The sequence shown here is derived from an EMBL/GenBank/DDBJ whole genome shotgun (WGS) entry which is preliminary data.</text>
</comment>
<evidence type="ECO:0000313" key="6">
    <source>
        <dbReference type="Proteomes" id="UP001055286"/>
    </source>
</evidence>
<evidence type="ECO:0000259" key="4">
    <source>
        <dbReference type="SMART" id="SM01008"/>
    </source>
</evidence>
<organism evidence="5 6">
    <name type="scientific">Methylobacterium frigidaeris</name>
    <dbReference type="NCBI Taxonomy" id="2038277"/>
    <lineage>
        <taxon>Bacteria</taxon>
        <taxon>Pseudomonadati</taxon>
        <taxon>Pseudomonadota</taxon>
        <taxon>Alphaproteobacteria</taxon>
        <taxon>Hyphomicrobiales</taxon>
        <taxon>Methylobacteriaceae</taxon>
        <taxon>Methylobacterium</taxon>
    </lineage>
</organism>
<reference evidence="5" key="2">
    <citation type="submission" date="2021-08" db="EMBL/GenBank/DDBJ databases">
        <authorList>
            <person name="Tani A."/>
            <person name="Ola A."/>
            <person name="Ogura Y."/>
            <person name="Katsura K."/>
            <person name="Hayashi T."/>
        </authorList>
    </citation>
    <scope>NUCLEOTIDE SEQUENCE</scope>
    <source>
        <strain evidence="5">JCM 32048</strain>
    </source>
</reference>
<dbReference type="InterPro" id="IPR046867">
    <property type="entry name" value="AldOxase/xan_DH_MoCoBD2"/>
</dbReference>
<accession>A0AA37M8X8</accession>
<sequence length="792" mass="84099">MPTLIGQPTPRIDGRAKVTGRASYASDEPVANPAHAFLLTSFIARGRITGFDLAEAKAVPGVLDILTHESVGSEAKPPKQASGGPTTTTMEDDQVWHDGQIIGIVLADTYEAAREAAFRVRVHYAAETPAASFDAAGAERERRDDGEHQDYAIGDAEGALGAAEVTLDAAYATPTQHHNPIELFTTTCAWENGNLTIWEPSQFVYGLRANVAGQLGIPPERVRVVSKFVGGAFGSKGGATARTAWIAVAARRLGRPVKLVATRDQGFTIATYRAETRHRIRLGATRDGRLTALVHEGTEVTSRPSRYNVSGNETTARLYACPNILTRVDIVHADRNTPGFMRAPPETPYMFALESAIDELAGKLGLDPIELRRRNDAQVDPVSGLPFAGRRLMACFDEGAARFGWADRNPRAGSMRDGEWLVGLGCASAVYETNIAACAARVSLRPNGTARVEVAGHDIGTGAYTVVAITAADRLGLDASAIDVAMGDTTLPAAPLAAGSSHTASLANAVAAACEMVRDRLARAATTRNAGPLAGHDPGTLRLVDSCLTAPEGVAEPLSDAVSRLSPGVVEAFAENIPDGAPPDAMGKLHAGTNPILRGYKRSDVAAYAFGAQFVEVRVHARTCEIRVPRMLGAFAAGNIVNPIAAHSQYMGGMIWGLSAALLEKTELDDRAARYVNDNLSEYHIPVCADVRDVEVMMLPEDDDRANPLGIKGLGEIGIVGMNAAIANAVHHATGRRIRELPIRIEDLLSQSRGAHPHPFGSTIPRSPSPERFASLLLSAADDDLRHGRSQG</sequence>
<dbReference type="Pfam" id="PF01315">
    <property type="entry name" value="Ald_Xan_dh_C"/>
    <property type="match status" value="1"/>
</dbReference>
<proteinExistence type="predicted"/>
<gene>
    <name evidence="5" type="primary">paoC_4</name>
    <name evidence="5" type="ORF">MPEAHAMD_6880</name>
</gene>
<dbReference type="Pfam" id="PF02738">
    <property type="entry name" value="MoCoBD_1"/>
    <property type="match status" value="1"/>
</dbReference>
<dbReference type="EMBL" id="BPQJ01000074">
    <property type="protein sequence ID" value="GJD66682.1"/>
    <property type="molecule type" value="Genomic_DNA"/>
</dbReference>
<dbReference type="SMART" id="SM01008">
    <property type="entry name" value="Ald_Xan_dh_C"/>
    <property type="match status" value="1"/>
</dbReference>
<keyword evidence="1" id="KW-0500">Molybdenum</keyword>
<evidence type="ECO:0000256" key="2">
    <source>
        <dbReference type="ARBA" id="ARBA00023002"/>
    </source>
</evidence>
<feature type="domain" description="Aldehyde oxidase/xanthine dehydrogenase a/b hammerhead" evidence="4">
    <location>
        <begin position="19"/>
        <end position="128"/>
    </location>
</feature>
<protein>
    <submittedName>
        <fullName evidence="5">Aldehyde oxidoreductase molybdenum-binding subunit PaoC</fullName>
    </submittedName>
</protein>
<evidence type="ECO:0000256" key="3">
    <source>
        <dbReference type="SAM" id="MobiDB-lite"/>
    </source>
</evidence>